<protein>
    <submittedName>
        <fullName evidence="3">Ubiquinol--cytochrome c reductase, cytochrome B subunit</fullName>
    </submittedName>
</protein>
<sequence>MGVWSRIRQSRFYRSIFRVPLPRTTREKVLMIFNTFVLHVHPVGVPRYAVRLRYTWCMGGLAFFLFLVEIVTGVALMFYYRPVPEYAYADILDLRYSVYFGIMRELHRWAGHAMVVVVMLHMLRVFLTGSYRPPREFNWVIGVSLLILTLLLSFTGYLLPWDQLAYWATTVGTNMVAAAPFVGYEGPGSELLTLHGEPLITPTSDLRYFLLGSDRIGPAALNRFYIWHCVALPLAMTFLCGLHFWRVRKDGGISGPL</sequence>
<feature type="domain" description="Cytochrome b/b6 N-terminal region profile" evidence="2">
    <location>
        <begin position="21"/>
        <end position="256"/>
    </location>
</feature>
<keyword evidence="1" id="KW-0812">Transmembrane</keyword>
<dbReference type="PANTHER" id="PTHR19271">
    <property type="entry name" value="CYTOCHROME B"/>
    <property type="match status" value="1"/>
</dbReference>
<dbReference type="AlphaFoldDB" id="A0A286RCS3"/>
<proteinExistence type="predicted"/>
<dbReference type="GO" id="GO:0022904">
    <property type="term" value="P:respiratory electron transport chain"/>
    <property type="evidence" value="ECO:0007669"/>
    <property type="project" value="InterPro"/>
</dbReference>
<evidence type="ECO:0000256" key="1">
    <source>
        <dbReference type="SAM" id="Phobius"/>
    </source>
</evidence>
<feature type="transmembrane region" description="Helical" evidence="1">
    <location>
        <begin position="109"/>
        <end position="127"/>
    </location>
</feature>
<keyword evidence="4" id="KW-1185">Reference proteome</keyword>
<feature type="transmembrane region" description="Helical" evidence="1">
    <location>
        <begin position="56"/>
        <end position="80"/>
    </location>
</feature>
<dbReference type="GO" id="GO:0016491">
    <property type="term" value="F:oxidoreductase activity"/>
    <property type="evidence" value="ECO:0007669"/>
    <property type="project" value="InterPro"/>
</dbReference>
<dbReference type="InterPro" id="IPR005797">
    <property type="entry name" value="Cyt_b/b6_N"/>
</dbReference>
<dbReference type="SUPFAM" id="SSF81342">
    <property type="entry name" value="Transmembrane di-heme cytochromes"/>
    <property type="match status" value="1"/>
</dbReference>
<dbReference type="GO" id="GO:0016020">
    <property type="term" value="C:membrane"/>
    <property type="evidence" value="ECO:0007669"/>
    <property type="project" value="InterPro"/>
</dbReference>
<dbReference type="Proteomes" id="UP000215086">
    <property type="component" value="Chromosome"/>
</dbReference>
<feature type="transmembrane region" description="Helical" evidence="1">
    <location>
        <begin position="139"/>
        <end position="159"/>
    </location>
</feature>
<dbReference type="Gene3D" id="1.20.810.10">
    <property type="entry name" value="Cytochrome Bc1 Complex, Chain C"/>
    <property type="match status" value="1"/>
</dbReference>
<evidence type="ECO:0000313" key="3">
    <source>
        <dbReference type="EMBL" id="ASV73764.1"/>
    </source>
</evidence>
<dbReference type="KEGG" id="ttf:THTE_1162"/>
<evidence type="ECO:0000259" key="2">
    <source>
        <dbReference type="PROSITE" id="PS51002"/>
    </source>
</evidence>
<organism evidence="3 4">
    <name type="scientific">Thermogutta terrifontis</name>
    <dbReference type="NCBI Taxonomy" id="1331910"/>
    <lineage>
        <taxon>Bacteria</taxon>
        <taxon>Pseudomonadati</taxon>
        <taxon>Planctomycetota</taxon>
        <taxon>Planctomycetia</taxon>
        <taxon>Pirellulales</taxon>
        <taxon>Thermoguttaceae</taxon>
        <taxon>Thermogutta</taxon>
    </lineage>
</organism>
<dbReference type="GO" id="GO:0009055">
    <property type="term" value="F:electron transfer activity"/>
    <property type="evidence" value="ECO:0007669"/>
    <property type="project" value="InterPro"/>
</dbReference>
<dbReference type="PIRSF" id="PIRSF000032">
    <property type="entry name" value="Cytochrome_b6"/>
    <property type="match status" value="1"/>
</dbReference>
<dbReference type="InterPro" id="IPR027387">
    <property type="entry name" value="Cytb/b6-like_sf"/>
</dbReference>
<reference evidence="3 4" key="1">
    <citation type="journal article" name="Front. Microbiol.">
        <title>Sugar Metabolism of the First Thermophilic Planctomycete Thermogutta terrifontis: Comparative Genomic and Transcriptomic Approaches.</title>
        <authorList>
            <person name="Elcheninov A.G."/>
            <person name="Menzel P."/>
            <person name="Gudbergsdottir S.R."/>
            <person name="Slesarev A.I."/>
            <person name="Kadnikov V.V."/>
            <person name="Krogh A."/>
            <person name="Bonch-Osmolovskaya E.A."/>
            <person name="Peng X."/>
            <person name="Kublanov I.V."/>
        </authorList>
    </citation>
    <scope>NUCLEOTIDE SEQUENCE [LARGE SCALE GENOMIC DNA]</scope>
    <source>
        <strain evidence="3 4">R1</strain>
    </source>
</reference>
<dbReference type="InterPro" id="IPR016174">
    <property type="entry name" value="Di-haem_cyt_TM"/>
</dbReference>
<evidence type="ECO:0000313" key="4">
    <source>
        <dbReference type="Proteomes" id="UP000215086"/>
    </source>
</evidence>
<dbReference type="OrthoDB" id="9804503at2"/>
<name>A0A286RCS3_9BACT</name>
<dbReference type="PANTHER" id="PTHR19271:SF16">
    <property type="entry name" value="CYTOCHROME B"/>
    <property type="match status" value="1"/>
</dbReference>
<dbReference type="Pfam" id="PF00033">
    <property type="entry name" value="Cytochrome_B"/>
    <property type="match status" value="1"/>
</dbReference>
<dbReference type="PROSITE" id="PS51002">
    <property type="entry name" value="CYTB_NTER"/>
    <property type="match status" value="1"/>
</dbReference>
<keyword evidence="1" id="KW-1133">Transmembrane helix</keyword>
<accession>A0A286RCS3</accession>
<feature type="transmembrane region" description="Helical" evidence="1">
    <location>
        <begin position="224"/>
        <end position="245"/>
    </location>
</feature>
<dbReference type="RefSeq" id="WP_095414275.1">
    <property type="nucleotide sequence ID" value="NZ_CP018477.1"/>
</dbReference>
<keyword evidence="1" id="KW-0472">Membrane</keyword>
<gene>
    <name evidence="3" type="ORF">THTE_1162</name>
</gene>
<dbReference type="EMBL" id="CP018477">
    <property type="protein sequence ID" value="ASV73764.1"/>
    <property type="molecule type" value="Genomic_DNA"/>
</dbReference>